<name>A0ABY7M6X4_9CHLR</name>
<sequence length="87" mass="9564">MAASNQDPKPAVVPFDDRTRRILELRELIRTGRYCPDPREVARAILEHARTAPAFDDAPAAPAFQPSRFIVRTAPAAPAQDRARAAS</sequence>
<dbReference type="Proteomes" id="UP001212803">
    <property type="component" value="Chromosome"/>
</dbReference>
<dbReference type="SUPFAM" id="SSF101498">
    <property type="entry name" value="Anti-sigma factor FlgM"/>
    <property type="match status" value="1"/>
</dbReference>
<evidence type="ECO:0000313" key="1">
    <source>
        <dbReference type="EMBL" id="WBL36275.1"/>
    </source>
</evidence>
<dbReference type="InterPro" id="IPR035890">
    <property type="entry name" value="Anti-sigma-28_factor_FlgM_sf"/>
</dbReference>
<gene>
    <name evidence="1" type="ORF">O0235_01370</name>
</gene>
<protein>
    <submittedName>
        <fullName evidence="1">Flagellar biosynthesis anti-sigma factor FlgM</fullName>
    </submittedName>
</protein>
<keyword evidence="1" id="KW-0969">Cilium</keyword>
<reference evidence="1 2" key="1">
    <citation type="journal article" date="2023" name="ISME J.">
        <title>Thermophilic Dehalococcoidia with unusual traits shed light on an unexpected past.</title>
        <authorList>
            <person name="Palmer M."/>
            <person name="Covington J.K."/>
            <person name="Zhou E.M."/>
            <person name="Thomas S.C."/>
            <person name="Habib N."/>
            <person name="Seymour C.O."/>
            <person name="Lai D."/>
            <person name="Johnston J."/>
            <person name="Hashimi A."/>
            <person name="Jiao J.Y."/>
            <person name="Muok A.R."/>
            <person name="Liu L."/>
            <person name="Xian W.D."/>
            <person name="Zhi X.Y."/>
            <person name="Li M.M."/>
            <person name="Silva L.P."/>
            <person name="Bowen B.P."/>
            <person name="Louie K."/>
            <person name="Briegel A."/>
            <person name="Pett-Ridge J."/>
            <person name="Weber P.K."/>
            <person name="Tocheva E.I."/>
            <person name="Woyke T."/>
            <person name="Northen T.R."/>
            <person name="Mayali X."/>
            <person name="Li W.J."/>
            <person name="Hedlund B.P."/>
        </authorList>
    </citation>
    <scope>NUCLEOTIDE SEQUENCE [LARGE SCALE GENOMIC DNA]</scope>
    <source>
        <strain evidence="1 2">YIM 72310</strain>
    </source>
</reference>
<proteinExistence type="predicted"/>
<dbReference type="RefSeq" id="WP_270056799.1">
    <property type="nucleotide sequence ID" value="NZ_CP115149.1"/>
</dbReference>
<keyword evidence="2" id="KW-1185">Reference proteome</keyword>
<accession>A0ABY7M6X4</accession>
<keyword evidence="1" id="KW-0282">Flagellum</keyword>
<dbReference type="EMBL" id="CP115149">
    <property type="protein sequence ID" value="WBL36275.1"/>
    <property type="molecule type" value="Genomic_DNA"/>
</dbReference>
<organism evidence="1 2">
    <name type="scientific">Tepidiforma flava</name>
    <dbReference type="NCBI Taxonomy" id="3004094"/>
    <lineage>
        <taxon>Bacteria</taxon>
        <taxon>Bacillati</taxon>
        <taxon>Chloroflexota</taxon>
        <taxon>Tepidiformia</taxon>
        <taxon>Tepidiformales</taxon>
        <taxon>Tepidiformaceae</taxon>
        <taxon>Tepidiforma</taxon>
    </lineage>
</organism>
<evidence type="ECO:0000313" key="2">
    <source>
        <dbReference type="Proteomes" id="UP001212803"/>
    </source>
</evidence>
<keyword evidence="1" id="KW-0966">Cell projection</keyword>